<dbReference type="KEGG" id="mjh:JH146_1162"/>
<dbReference type="HOGENOM" id="CLU_128747_1_0_2"/>
<keyword evidence="3 6" id="KW-0479">Metal-binding</keyword>
<dbReference type="GeneID" id="24891773"/>
<evidence type="ECO:0000256" key="3">
    <source>
        <dbReference type="ARBA" id="ARBA00022723"/>
    </source>
</evidence>
<reference evidence="8 9" key="1">
    <citation type="journal article" date="2015" name="Int. J. Syst. Evol. Microbiol.">
        <title>M ethanocaldococcus bathoardescens sp. nov., a hyperthermophilic methanogen isolated from a volcanically active deep-sea hydrothermal vent.</title>
        <authorList>
            <person name="Stewart L.C."/>
            <person name="Jung J.H."/>
            <person name="Kim Y.T."/>
            <person name="Kwon S.W."/>
            <person name="Park C.S."/>
            <person name="Holden J.F."/>
        </authorList>
    </citation>
    <scope>NUCLEOTIDE SEQUENCE [LARGE SCALE GENOMIC DNA]</scope>
    <source>
        <strain evidence="8 9">JH146</strain>
    </source>
</reference>
<dbReference type="PROSITE" id="PS50903">
    <property type="entry name" value="RUBREDOXIN_LIKE"/>
    <property type="match status" value="1"/>
</dbReference>
<dbReference type="InterPro" id="IPR024935">
    <property type="entry name" value="Rubredoxin_dom"/>
</dbReference>
<evidence type="ECO:0000313" key="8">
    <source>
        <dbReference type="EMBL" id="AIJ06004.1"/>
    </source>
</evidence>
<comment type="similarity">
    <text evidence="6">Belongs to the rubredoxin family.</text>
</comment>
<keyword evidence="2" id="KW-0813">Transport</keyword>
<dbReference type="OrthoDB" id="371635at2157"/>
<evidence type="ECO:0000313" key="9">
    <source>
        <dbReference type="Proteomes" id="UP000028781"/>
    </source>
</evidence>
<evidence type="ECO:0000259" key="7">
    <source>
        <dbReference type="PROSITE" id="PS50903"/>
    </source>
</evidence>
<comment type="cofactor">
    <cofactor evidence="6">
        <name>Fe(3+)</name>
        <dbReference type="ChEBI" id="CHEBI:29034"/>
    </cofactor>
</comment>
<dbReference type="SUPFAM" id="SSF57802">
    <property type="entry name" value="Rubredoxin-like"/>
    <property type="match status" value="1"/>
</dbReference>
<dbReference type="PANTHER" id="PTHR47627">
    <property type="entry name" value="RUBREDOXIN"/>
    <property type="match status" value="1"/>
</dbReference>
<dbReference type="InterPro" id="IPR050526">
    <property type="entry name" value="Rubredoxin_ET"/>
</dbReference>
<evidence type="ECO:0000256" key="1">
    <source>
        <dbReference type="ARBA" id="ARBA00002360"/>
    </source>
</evidence>
<dbReference type="PANTHER" id="PTHR47627:SF1">
    <property type="entry name" value="RUBREDOXIN-1-RELATED"/>
    <property type="match status" value="1"/>
</dbReference>
<dbReference type="AlphaFoldDB" id="A0A076LK83"/>
<dbReference type="GO" id="GO:0043448">
    <property type="term" value="P:alkane catabolic process"/>
    <property type="evidence" value="ECO:0007669"/>
    <property type="project" value="TreeGrafter"/>
</dbReference>
<evidence type="ECO:0000256" key="2">
    <source>
        <dbReference type="ARBA" id="ARBA00022448"/>
    </source>
</evidence>
<protein>
    <recommendedName>
        <fullName evidence="6">Rubredoxin</fullName>
    </recommendedName>
</protein>
<evidence type="ECO:0000256" key="6">
    <source>
        <dbReference type="RuleBase" id="RU003820"/>
    </source>
</evidence>
<name>A0A076LK83_9EURY</name>
<feature type="domain" description="Rubredoxin-like" evidence="7">
    <location>
        <begin position="19"/>
        <end position="72"/>
    </location>
</feature>
<accession>A0A076LK83</accession>
<organism evidence="8 9">
    <name type="scientific">Methanocaldococcus bathoardescens</name>
    <dbReference type="NCBI Taxonomy" id="1301915"/>
    <lineage>
        <taxon>Archaea</taxon>
        <taxon>Methanobacteriati</taxon>
        <taxon>Methanobacteriota</taxon>
        <taxon>Methanomada group</taxon>
        <taxon>Methanococci</taxon>
        <taxon>Methanococcales</taxon>
        <taxon>Methanocaldococcaceae</taxon>
        <taxon>Methanocaldococcus</taxon>
    </lineage>
</organism>
<evidence type="ECO:0000256" key="4">
    <source>
        <dbReference type="ARBA" id="ARBA00022982"/>
    </source>
</evidence>
<dbReference type="STRING" id="1301915.JH146_1162"/>
<keyword evidence="9" id="KW-1185">Reference proteome</keyword>
<dbReference type="GO" id="GO:0005506">
    <property type="term" value="F:iron ion binding"/>
    <property type="evidence" value="ECO:0007669"/>
    <property type="project" value="UniProtKB-UniRule"/>
</dbReference>
<dbReference type="Proteomes" id="UP000028781">
    <property type="component" value="Chromosome"/>
</dbReference>
<keyword evidence="4 6" id="KW-0249">Electron transport</keyword>
<dbReference type="Gene3D" id="2.20.28.10">
    <property type="match status" value="1"/>
</dbReference>
<keyword evidence="5 6" id="KW-0408">Iron</keyword>
<dbReference type="RefSeq" id="WP_048202131.1">
    <property type="nucleotide sequence ID" value="NZ_CP009149.1"/>
</dbReference>
<dbReference type="InterPro" id="IPR024934">
    <property type="entry name" value="Rubredoxin-like_dom"/>
</dbReference>
<dbReference type="GO" id="GO:0009055">
    <property type="term" value="F:electron transfer activity"/>
    <property type="evidence" value="ECO:0007669"/>
    <property type="project" value="TreeGrafter"/>
</dbReference>
<dbReference type="PRINTS" id="PR00163">
    <property type="entry name" value="RUBREDOXIN"/>
</dbReference>
<evidence type="ECO:0000256" key="5">
    <source>
        <dbReference type="ARBA" id="ARBA00023004"/>
    </source>
</evidence>
<dbReference type="EMBL" id="CP009149">
    <property type="protein sequence ID" value="AIJ06004.1"/>
    <property type="molecule type" value="Genomic_DNA"/>
</dbReference>
<dbReference type="Pfam" id="PF00301">
    <property type="entry name" value="Rubredoxin"/>
    <property type="match status" value="1"/>
</dbReference>
<comment type="function">
    <text evidence="1">Rubredoxin is a small nonheme, iron protein lacking acid-labile sulfide. Its single Fe, chelated to 4 Cys, functions as an electron acceptor and may also stabilize the conformation of the molecule.</text>
</comment>
<proteinExistence type="inferred from homology"/>
<dbReference type="FunFam" id="2.20.28.10:FF:000001">
    <property type="entry name" value="Rubredoxin"/>
    <property type="match status" value="1"/>
</dbReference>
<dbReference type="CDD" id="cd00730">
    <property type="entry name" value="rubredoxin"/>
    <property type="match status" value="1"/>
</dbReference>
<sequence>MVELKIACKLDGTCEKPKYRKYKCRVCGWVYDPLKGDPSQNIPPKTPFEKLPDDWVCPICRGRVGKESFEPLDEWVVFNE</sequence>
<gene>
    <name evidence="8" type="ORF">JH146_1162</name>
</gene>